<dbReference type="Proteomes" id="UP001303532">
    <property type="component" value="Chromosome"/>
</dbReference>
<feature type="compositionally biased region" description="Low complexity" evidence="1">
    <location>
        <begin position="157"/>
        <end position="178"/>
    </location>
</feature>
<name>A0ABZ0KWK5_9BACL</name>
<evidence type="ECO:0000259" key="2">
    <source>
        <dbReference type="Pfam" id="PF03413"/>
    </source>
</evidence>
<feature type="region of interest" description="Disordered" evidence="1">
    <location>
        <begin position="96"/>
        <end position="187"/>
    </location>
</feature>
<proteinExistence type="predicted"/>
<evidence type="ECO:0000313" key="3">
    <source>
        <dbReference type="EMBL" id="WOV84533.1"/>
    </source>
</evidence>
<sequence>MKKSKKFLLPFSLVLLLVIAGMFYMKSIVSHADTIPSDSIKSQLETMYNGKVSDLLLNDDIYGATLTRAGSVYSVRVDGETGKVISMILKEPSKELVSKQKEDAEKADKNKDEPSVGKTEEVPAQPVPEEPKPQPEAPKPAPAQPKPQPKPAPKPAPKSQQQEQQKNHQQNQYNNHNHQNNRHENKPAQQNTVIISKQQAIKIALAQLNGEVDDVDFVQTSEGGYYLIEIEIDVEDGPDEATYQIHAISGKIMSVTRDD</sequence>
<dbReference type="Gene3D" id="3.10.450.40">
    <property type="match status" value="1"/>
</dbReference>
<protein>
    <submittedName>
        <fullName evidence="3">PepSY domain-containing protein</fullName>
    </submittedName>
</protein>
<dbReference type="Pfam" id="PF03413">
    <property type="entry name" value="PepSY"/>
    <property type="match status" value="1"/>
</dbReference>
<feature type="compositionally biased region" description="Basic and acidic residues" evidence="1">
    <location>
        <begin position="96"/>
        <end position="121"/>
    </location>
</feature>
<keyword evidence="4" id="KW-1185">Reference proteome</keyword>
<feature type="compositionally biased region" description="Pro residues" evidence="1">
    <location>
        <begin position="134"/>
        <end position="156"/>
    </location>
</feature>
<dbReference type="RefSeq" id="WP_323692181.1">
    <property type="nucleotide sequence ID" value="NZ_CP116341.1"/>
</dbReference>
<reference evidence="3 4" key="1">
    <citation type="submission" date="2023-01" db="EMBL/GenBank/DDBJ databases">
        <title>Sporosarcina sp. nov., isolated from Korean tranditional fermented seafood 'Jeotgal'.</title>
        <authorList>
            <person name="Yang A.-I."/>
        </authorList>
    </citation>
    <scope>NUCLEOTIDE SEQUENCE [LARGE SCALE GENOMIC DNA]</scope>
    <source>
        <strain evidence="3 4">B2O-1</strain>
    </source>
</reference>
<evidence type="ECO:0000256" key="1">
    <source>
        <dbReference type="SAM" id="MobiDB-lite"/>
    </source>
</evidence>
<dbReference type="InterPro" id="IPR025711">
    <property type="entry name" value="PepSY"/>
</dbReference>
<evidence type="ECO:0000313" key="4">
    <source>
        <dbReference type="Proteomes" id="UP001303532"/>
    </source>
</evidence>
<organism evidence="3 4">
    <name type="scientific">Sporosarcina jeotgali</name>
    <dbReference type="NCBI Taxonomy" id="3020056"/>
    <lineage>
        <taxon>Bacteria</taxon>
        <taxon>Bacillati</taxon>
        <taxon>Bacillota</taxon>
        <taxon>Bacilli</taxon>
        <taxon>Bacillales</taxon>
        <taxon>Caryophanaceae</taxon>
        <taxon>Sporosarcina</taxon>
    </lineage>
</organism>
<dbReference type="EMBL" id="CP116341">
    <property type="protein sequence ID" value="WOV84533.1"/>
    <property type="molecule type" value="Genomic_DNA"/>
</dbReference>
<feature type="domain" description="PepSY" evidence="2">
    <location>
        <begin position="195"/>
        <end position="255"/>
    </location>
</feature>
<accession>A0ABZ0KWK5</accession>
<gene>
    <name evidence="3" type="ORF">PGH26_01015</name>
</gene>